<comment type="subcellular location">
    <subcellularLocation>
        <location evidence="1">Secreted</location>
    </subcellularLocation>
</comment>
<feature type="region of interest" description="Disordered" evidence="5">
    <location>
        <begin position="34"/>
        <end position="54"/>
    </location>
</feature>
<dbReference type="GeneTree" id="ENSGT00940000164572"/>
<dbReference type="GO" id="GO:0042742">
    <property type="term" value="P:defense response to bacterium"/>
    <property type="evidence" value="ECO:0007669"/>
    <property type="project" value="InterPro"/>
</dbReference>
<keyword evidence="8" id="KW-1185">Reference proteome</keyword>
<feature type="chain" id="PRO_5034322324" evidence="6">
    <location>
        <begin position="20"/>
        <end position="54"/>
    </location>
</feature>
<feature type="signal peptide" evidence="6">
    <location>
        <begin position="1"/>
        <end position="19"/>
    </location>
</feature>
<protein>
    <submittedName>
        <fullName evidence="7">Uncharacterized protein</fullName>
    </submittedName>
</protein>
<dbReference type="PANTHER" id="PTHR15057">
    <property type="entry name" value="STATHERIN"/>
    <property type="match status" value="1"/>
</dbReference>
<evidence type="ECO:0000256" key="6">
    <source>
        <dbReference type="SAM" id="SignalP"/>
    </source>
</evidence>
<dbReference type="AlphaFoldDB" id="A0A8D2DPS1"/>
<evidence type="ECO:0000256" key="4">
    <source>
        <dbReference type="ARBA" id="ARBA00022729"/>
    </source>
</evidence>
<name>A0A8D2DPS1_SCIVU</name>
<evidence type="ECO:0000256" key="1">
    <source>
        <dbReference type="ARBA" id="ARBA00004613"/>
    </source>
</evidence>
<dbReference type="Ensembl" id="ENSSVLT00005031159.1">
    <property type="protein sequence ID" value="ENSSVLP00005028040.1"/>
    <property type="gene ID" value="ENSSVLG00005022084.1"/>
</dbReference>
<reference evidence="7" key="2">
    <citation type="submission" date="2025-09" db="UniProtKB">
        <authorList>
            <consortium name="Ensembl"/>
        </authorList>
    </citation>
    <scope>IDENTIFICATION</scope>
</reference>
<feature type="compositionally biased region" description="Polar residues" evidence="5">
    <location>
        <begin position="37"/>
        <end position="54"/>
    </location>
</feature>
<reference evidence="7" key="1">
    <citation type="submission" date="2025-08" db="UniProtKB">
        <authorList>
            <consortium name="Ensembl"/>
        </authorList>
    </citation>
    <scope>IDENTIFICATION</scope>
</reference>
<proteinExistence type="inferred from homology"/>
<sequence length="54" mass="6354">MRFLVFAFLLALMVSMIGADSSEEKRHRRYLSLEDSPISSHPQYKSQSQEYLYP</sequence>
<keyword evidence="4 6" id="KW-0732">Signal</keyword>
<evidence type="ECO:0000313" key="7">
    <source>
        <dbReference type="Ensembl" id="ENSSVLP00005028040.1"/>
    </source>
</evidence>
<dbReference type="GO" id="GO:0005576">
    <property type="term" value="C:extracellular region"/>
    <property type="evidence" value="ECO:0007669"/>
    <property type="project" value="UniProtKB-SubCell"/>
</dbReference>
<dbReference type="PANTHER" id="PTHR15057:SF3">
    <property type="entry name" value="STATHERIN"/>
    <property type="match status" value="1"/>
</dbReference>
<evidence type="ECO:0000256" key="5">
    <source>
        <dbReference type="SAM" id="MobiDB-lite"/>
    </source>
</evidence>
<evidence type="ECO:0000313" key="8">
    <source>
        <dbReference type="Proteomes" id="UP000694564"/>
    </source>
</evidence>
<organism evidence="7 8">
    <name type="scientific">Sciurus vulgaris</name>
    <name type="common">Eurasian red squirrel</name>
    <dbReference type="NCBI Taxonomy" id="55149"/>
    <lineage>
        <taxon>Eukaryota</taxon>
        <taxon>Metazoa</taxon>
        <taxon>Chordata</taxon>
        <taxon>Craniata</taxon>
        <taxon>Vertebrata</taxon>
        <taxon>Euteleostomi</taxon>
        <taxon>Mammalia</taxon>
        <taxon>Eutheria</taxon>
        <taxon>Euarchontoglires</taxon>
        <taxon>Glires</taxon>
        <taxon>Rodentia</taxon>
        <taxon>Sciuromorpha</taxon>
        <taxon>Sciuridae</taxon>
        <taxon>Sciurinae</taxon>
        <taxon>Sciurini</taxon>
        <taxon>Sciurus</taxon>
    </lineage>
</organism>
<accession>A0A8D2DPS1</accession>
<evidence type="ECO:0000256" key="3">
    <source>
        <dbReference type="ARBA" id="ARBA00022525"/>
    </source>
</evidence>
<evidence type="ECO:0000256" key="2">
    <source>
        <dbReference type="ARBA" id="ARBA00008589"/>
    </source>
</evidence>
<dbReference type="Proteomes" id="UP000694564">
    <property type="component" value="Chromosome 9"/>
</dbReference>
<keyword evidence="3" id="KW-0964">Secreted</keyword>
<comment type="similarity">
    <text evidence="2">Belongs to the histatin/statherin family.</text>
</comment>
<dbReference type="InterPro" id="IPR030773">
    <property type="entry name" value="Histatin/statherin"/>
</dbReference>